<dbReference type="Proteomes" id="UP000320184">
    <property type="component" value="Unassembled WGS sequence"/>
</dbReference>
<name>A0A538S6Q3_UNCEI</name>
<dbReference type="Gene3D" id="2.60.40.3800">
    <property type="match status" value="1"/>
</dbReference>
<evidence type="ECO:0000259" key="2">
    <source>
        <dbReference type="Pfam" id="PF08126"/>
    </source>
</evidence>
<dbReference type="InterPro" id="IPR038490">
    <property type="entry name" value="Gingipain_propep_sf"/>
</dbReference>
<dbReference type="InterPro" id="IPR012600">
    <property type="entry name" value="Propeptide_C25"/>
</dbReference>
<evidence type="ECO:0000313" key="4">
    <source>
        <dbReference type="Proteomes" id="UP000320184"/>
    </source>
</evidence>
<protein>
    <recommendedName>
        <fullName evidence="2">Gingipain propeptide domain-containing protein</fullName>
    </recommendedName>
</protein>
<accession>A0A538S6Q3</accession>
<dbReference type="EMBL" id="VBOT01000204">
    <property type="protein sequence ID" value="TMQ47069.1"/>
    <property type="molecule type" value="Genomic_DNA"/>
</dbReference>
<organism evidence="3 4">
    <name type="scientific">Eiseniibacteriota bacterium</name>
    <dbReference type="NCBI Taxonomy" id="2212470"/>
    <lineage>
        <taxon>Bacteria</taxon>
        <taxon>Candidatus Eiseniibacteriota</taxon>
    </lineage>
</organism>
<feature type="region of interest" description="Disordered" evidence="1">
    <location>
        <begin position="1"/>
        <end position="37"/>
    </location>
</feature>
<comment type="caution">
    <text evidence="3">The sequence shown here is derived from an EMBL/GenBank/DDBJ whole genome shotgun (WGS) entry which is preliminary data.</text>
</comment>
<evidence type="ECO:0000256" key="1">
    <source>
        <dbReference type="SAM" id="MobiDB-lite"/>
    </source>
</evidence>
<reference evidence="3 4" key="1">
    <citation type="journal article" date="2019" name="Nat. Microbiol.">
        <title>Mediterranean grassland soil C-N compound turnover is dependent on rainfall and depth, and is mediated by genomically divergent microorganisms.</title>
        <authorList>
            <person name="Diamond S."/>
            <person name="Andeer P.F."/>
            <person name="Li Z."/>
            <person name="Crits-Christoph A."/>
            <person name="Burstein D."/>
            <person name="Anantharaman K."/>
            <person name="Lane K.R."/>
            <person name="Thomas B.C."/>
            <person name="Pan C."/>
            <person name="Northen T.R."/>
            <person name="Banfield J.F."/>
        </authorList>
    </citation>
    <scope>NUCLEOTIDE SEQUENCE [LARGE SCALE GENOMIC DNA]</scope>
    <source>
        <strain evidence="3">WS_3</strain>
    </source>
</reference>
<gene>
    <name evidence="3" type="ORF">E6K73_14195</name>
</gene>
<feature type="compositionally biased region" description="Low complexity" evidence="1">
    <location>
        <begin position="174"/>
        <end position="187"/>
    </location>
</feature>
<dbReference type="Pfam" id="PF08126">
    <property type="entry name" value="Propeptide_C25"/>
    <property type="match status" value="1"/>
</dbReference>
<evidence type="ECO:0000313" key="3">
    <source>
        <dbReference type="EMBL" id="TMQ47069.1"/>
    </source>
</evidence>
<feature type="domain" description="Gingipain propeptide" evidence="2">
    <location>
        <begin position="72"/>
        <end position="264"/>
    </location>
</feature>
<feature type="compositionally biased region" description="Basic and acidic residues" evidence="1">
    <location>
        <begin position="8"/>
        <end position="19"/>
    </location>
</feature>
<proteinExistence type="predicted"/>
<sequence>MSGLQGRSEVRPGRADVHLRGLPAPLQGGRRHPEFPGRRGREVLNPLRLPCAVVPGCAWVAALLLACPAAAEPEGVRLLPSGPESVHFIVEIPPARLESVAGVPGGPATVHLAVEGYGDGGNPGEPALPQRVVHIAVPPSGEVRVRAVASGVEVREGIDLAPLPRRGEEPDSWSYARSPEAYASRSSRSPERAELGGVSWLRNQRVAEVVLWPADYEPAYARLSIYRRIEVEVQVSPAGEVGPPLEPKDPFEEVYRGALVNYEQGRAWRRSAENRPGLSEVAPQPFASPAELDAGHVFAGRKWVRIAIPRTGFYKVEFGDLPMFAGSDTVSLDSLRLFTWPGFPVVPERSFCDSCDYREVAIGIIDDGNPCNCFNSGHDARLG</sequence>
<feature type="region of interest" description="Disordered" evidence="1">
    <location>
        <begin position="163"/>
        <end position="189"/>
    </location>
</feature>
<dbReference type="GO" id="GO:0004197">
    <property type="term" value="F:cysteine-type endopeptidase activity"/>
    <property type="evidence" value="ECO:0007669"/>
    <property type="project" value="InterPro"/>
</dbReference>
<dbReference type="AlphaFoldDB" id="A0A538S6Q3"/>